<dbReference type="KEGG" id="ssl:SS1G_06527"/>
<organism evidence="2 3">
    <name type="scientific">Sclerotinia sclerotiorum (strain ATCC 18683 / 1980 / Ss-1)</name>
    <name type="common">White mold</name>
    <name type="synonym">Whetzelinia sclerotiorum</name>
    <dbReference type="NCBI Taxonomy" id="665079"/>
    <lineage>
        <taxon>Eukaryota</taxon>
        <taxon>Fungi</taxon>
        <taxon>Dikarya</taxon>
        <taxon>Ascomycota</taxon>
        <taxon>Pezizomycotina</taxon>
        <taxon>Leotiomycetes</taxon>
        <taxon>Helotiales</taxon>
        <taxon>Sclerotiniaceae</taxon>
        <taxon>Sclerotinia</taxon>
    </lineage>
</organism>
<dbReference type="Proteomes" id="UP000177798">
    <property type="component" value="Chromosome 13"/>
</dbReference>
<dbReference type="Gene3D" id="2.80.10.50">
    <property type="match status" value="1"/>
</dbReference>
<evidence type="ECO:0000313" key="3">
    <source>
        <dbReference type="Proteomes" id="UP000177798"/>
    </source>
</evidence>
<accession>A0A1D9QIX0</accession>
<protein>
    <submittedName>
        <fullName evidence="2">Uncharacterized protein</fullName>
    </submittedName>
</protein>
<evidence type="ECO:0000313" key="2">
    <source>
        <dbReference type="EMBL" id="APA14573.1"/>
    </source>
</evidence>
<dbReference type="RefSeq" id="XP_001592287.1">
    <property type="nucleotide sequence ID" value="XM_001592237.1"/>
</dbReference>
<proteinExistence type="predicted"/>
<dbReference type="VEuPathDB" id="FungiDB:sscle_13g093430"/>
<dbReference type="AlphaFoldDB" id="A0A1D9QIX0"/>
<dbReference type="OrthoDB" id="4948898at2759"/>
<reference evidence="3" key="1">
    <citation type="journal article" date="2017" name="Genome Biol. Evol.">
        <title>The complete genome sequence of the phytopathogenic fungus Sclerotinia sclerotiorum reveals insights into the genome architecture of broad host range pathogens.</title>
        <authorList>
            <person name="Derbyshire M."/>
            <person name="Denton-Giles M."/>
            <person name="Hegedus D."/>
            <person name="Seifbarghy S."/>
            <person name="Rollins J."/>
            <person name="van Kan J."/>
            <person name="Seidl M.F."/>
            <person name="Faino L."/>
            <person name="Mbengue M."/>
            <person name="Navaud O."/>
            <person name="Raffaele S."/>
            <person name="Hammond-Kosack K."/>
            <person name="Heard S."/>
            <person name="Oliver R."/>
        </authorList>
    </citation>
    <scope>NUCLEOTIDE SEQUENCE [LARGE SCALE GENOMIC DNA]</scope>
    <source>
        <strain evidence="3">ATCC 18683 / 1980 / Ss-1</strain>
    </source>
</reference>
<dbReference type="EMBL" id="CP017826">
    <property type="protein sequence ID" value="APA14573.1"/>
    <property type="molecule type" value="Genomic_DNA"/>
</dbReference>
<feature type="compositionally biased region" description="Polar residues" evidence="1">
    <location>
        <begin position="135"/>
        <end position="149"/>
    </location>
</feature>
<name>A0A1D9QIX0_SCLS1</name>
<feature type="region of interest" description="Disordered" evidence="1">
    <location>
        <begin position="122"/>
        <end position="149"/>
    </location>
</feature>
<sequence>MVVELPSPDTSVRLVSKRNVTTGRVIWCRYKNRRAGCIDDDGKWVDNWFAFEETKLSNYDGTFCIRYPSTNCTLASRTDKKPKIDGILLKDDGSPDNEDQHFSMNFEDMGLESIEYDIKAENKSSEKPAAIAQQDLENASDTEQIQTFT</sequence>
<evidence type="ECO:0000256" key="1">
    <source>
        <dbReference type="SAM" id="MobiDB-lite"/>
    </source>
</evidence>
<gene>
    <name evidence="2" type="ORF">sscle_13g093430</name>
</gene>